<dbReference type="OrthoDB" id="1092930at2"/>
<gene>
    <name evidence="1" type="ORF">SAMN05444380_12123</name>
</gene>
<dbReference type="RefSeq" id="WP_010528907.1">
    <property type="nucleotide sequence ID" value="NZ_AFSL01000105.1"/>
</dbReference>
<dbReference type="Proteomes" id="UP000181976">
    <property type="component" value="Unassembled WGS sequence"/>
</dbReference>
<evidence type="ECO:0000313" key="1">
    <source>
        <dbReference type="EMBL" id="SFE87209.1"/>
    </source>
</evidence>
<sequence>MQREIGNIRPIIILLLLTVVPLLIPSCSEGDLSIGDQFVKTDTYTAIVDTFSLQLSTIKMDSVETSSTGIALTGYYTDDYSATKAVSFFEIMNEAYSIDGKEQFDSICLILNHSGFYLGDTSQVFTINVHRVEEEIETNTSGTISNNSFLKYSATPLASYQYTPEPYKERTIYIRLDDNLGKTLLDTLQTDTNLTSSEFIDWFKGLALVPDTVNNNLILGFEAGSDSIYLRLYTHRVELEKVKNYFDFSLNESSLQYNHIKSYPVNTALETLDSYKEKLKSENLDKKAILEAGTGYFTRIDIPGLSSMKALQQIGRIVKANLIVGVDPSTFDFQDPPETIYLLEADKINQVAGYIVNSSDYPVSGTLVSTSTLYEKEWYYTFDITYFLNALVDEEITSEGTGMLVAFSEDNLQGSCYKMIFDGYDGEGAYTQLNVFYYYYDVEEK</sequence>
<name>A0A1I2E3G5_9BACT</name>
<dbReference type="eggNOG" id="ENOG502Z90P">
    <property type="taxonomic scope" value="Bacteria"/>
</dbReference>
<dbReference type="STRING" id="385682.SAMN05444380_12123"/>
<organism evidence="1 2">
    <name type="scientific">Thermophagus xiamenensis</name>
    <dbReference type="NCBI Taxonomy" id="385682"/>
    <lineage>
        <taxon>Bacteria</taxon>
        <taxon>Pseudomonadati</taxon>
        <taxon>Bacteroidota</taxon>
        <taxon>Bacteroidia</taxon>
        <taxon>Marinilabiliales</taxon>
        <taxon>Marinilabiliaceae</taxon>
        <taxon>Thermophagus</taxon>
    </lineage>
</organism>
<evidence type="ECO:0008006" key="3">
    <source>
        <dbReference type="Google" id="ProtNLM"/>
    </source>
</evidence>
<accession>A0A1I2E3G5</accession>
<protein>
    <recommendedName>
        <fullName evidence="3">DUF4270 domain-containing protein</fullName>
    </recommendedName>
</protein>
<proteinExistence type="predicted"/>
<reference evidence="1 2" key="1">
    <citation type="submission" date="2016-10" db="EMBL/GenBank/DDBJ databases">
        <authorList>
            <person name="de Groot N.N."/>
        </authorList>
    </citation>
    <scope>NUCLEOTIDE SEQUENCE [LARGE SCALE GENOMIC DNA]</scope>
    <source>
        <strain evidence="1 2">DSM 19012</strain>
    </source>
</reference>
<dbReference type="EMBL" id="FONA01000021">
    <property type="protein sequence ID" value="SFE87209.1"/>
    <property type="molecule type" value="Genomic_DNA"/>
</dbReference>
<dbReference type="InParanoid" id="A0A1I2E3G5"/>
<dbReference type="AlphaFoldDB" id="A0A1I2E3G5"/>
<evidence type="ECO:0000313" key="2">
    <source>
        <dbReference type="Proteomes" id="UP000181976"/>
    </source>
</evidence>
<keyword evidence="2" id="KW-1185">Reference proteome</keyword>